<gene>
    <name evidence="8" type="ORF">BSOLF_1210</name>
</gene>
<evidence type="ECO:0000256" key="3">
    <source>
        <dbReference type="ARBA" id="ARBA00022723"/>
    </source>
</evidence>
<dbReference type="PANTHER" id="PTHR12992">
    <property type="entry name" value="NUDIX HYDROLASE"/>
    <property type="match status" value="1"/>
</dbReference>
<dbReference type="InterPro" id="IPR000086">
    <property type="entry name" value="NUDIX_hydrolase_dom"/>
</dbReference>
<comment type="caution">
    <text evidence="8">The sequence shown here is derived from an EMBL/GenBank/DDBJ whole genome shotgun (WGS) entry which is preliminary data.</text>
</comment>
<feature type="domain" description="Nudix hydrolase" evidence="7">
    <location>
        <begin position="25"/>
        <end position="158"/>
    </location>
</feature>
<sequence length="209" mass="23808">MAYSLKALKQLLQNQRGEVFGFVDLDQYAVLMPLVETEEGPALLFEVRAKTLRRQPGEIGFPGGKIEASDPSPAFAAVRETAEELGIGREQIEVWSKLGILVPPYQIAVHVYIGNIQKEAVYQPNPAEVETTFTVPISHLLLHPPEVYGMRVGLLPEDDFPYEHITGGRAYPFRQRIVPEYFYFYQDYVIWGMTARIVHQFLRLLQEAE</sequence>
<protein>
    <submittedName>
        <fullName evidence="8">Putative nudix hydrolase YeaB</fullName>
    </submittedName>
</protein>
<keyword evidence="4 8" id="KW-0378">Hydrolase</keyword>
<organism evidence="8 9">
    <name type="scientific">Candidatus Carbonibacillus altaicus</name>
    <dbReference type="NCBI Taxonomy" id="2163959"/>
    <lineage>
        <taxon>Bacteria</taxon>
        <taxon>Bacillati</taxon>
        <taxon>Bacillota</taxon>
        <taxon>Bacilli</taxon>
        <taxon>Bacillales</taxon>
        <taxon>Candidatus Carbonibacillus</taxon>
    </lineage>
</organism>
<evidence type="ECO:0000256" key="6">
    <source>
        <dbReference type="ARBA" id="ARBA00023211"/>
    </source>
</evidence>
<dbReference type="SUPFAM" id="SSF55811">
    <property type="entry name" value="Nudix"/>
    <property type="match status" value="1"/>
</dbReference>
<dbReference type="EMBL" id="PEBX01000004">
    <property type="protein sequence ID" value="PTQ57666.1"/>
    <property type="molecule type" value="Genomic_DNA"/>
</dbReference>
<evidence type="ECO:0000313" key="9">
    <source>
        <dbReference type="Proteomes" id="UP000244338"/>
    </source>
</evidence>
<evidence type="ECO:0000256" key="2">
    <source>
        <dbReference type="ARBA" id="ARBA00001946"/>
    </source>
</evidence>
<reference evidence="9" key="1">
    <citation type="journal article" date="2018" name="Sci. Rep.">
        <title>Lignite coal burning seam in the remote Altai Mountains harbors a hydrogen-driven thermophilic microbial community.</title>
        <authorList>
            <person name="Kadnikov V.V."/>
            <person name="Mardanov A.V."/>
            <person name="Ivasenko D.A."/>
            <person name="Antsiferov D.V."/>
            <person name="Beletsky A.V."/>
            <person name="Karnachuk O.V."/>
            <person name="Ravin N.V."/>
        </authorList>
    </citation>
    <scope>NUCLEOTIDE SEQUENCE [LARGE SCALE GENOMIC DNA]</scope>
</reference>
<comment type="cofactor">
    <cofactor evidence="2">
        <name>Mg(2+)</name>
        <dbReference type="ChEBI" id="CHEBI:18420"/>
    </cofactor>
</comment>
<dbReference type="Pfam" id="PF00293">
    <property type="entry name" value="NUDIX"/>
    <property type="match status" value="1"/>
</dbReference>
<keyword evidence="6" id="KW-0464">Manganese</keyword>
<name>A0A2R6Y4Q2_9BACL</name>
<dbReference type="PROSITE" id="PS51462">
    <property type="entry name" value="NUDIX"/>
    <property type="match status" value="1"/>
</dbReference>
<evidence type="ECO:0000259" key="7">
    <source>
        <dbReference type="PROSITE" id="PS51462"/>
    </source>
</evidence>
<dbReference type="CDD" id="cd03426">
    <property type="entry name" value="NUDIX_CoAse_Nudt7"/>
    <property type="match status" value="1"/>
</dbReference>
<keyword evidence="3" id="KW-0479">Metal-binding</keyword>
<dbReference type="InterPro" id="IPR015797">
    <property type="entry name" value="NUDIX_hydrolase-like_dom_sf"/>
</dbReference>
<evidence type="ECO:0000256" key="1">
    <source>
        <dbReference type="ARBA" id="ARBA00001936"/>
    </source>
</evidence>
<evidence type="ECO:0000256" key="4">
    <source>
        <dbReference type="ARBA" id="ARBA00022801"/>
    </source>
</evidence>
<dbReference type="AlphaFoldDB" id="A0A2R6Y4Q2"/>
<dbReference type="Proteomes" id="UP000244338">
    <property type="component" value="Unassembled WGS sequence"/>
</dbReference>
<evidence type="ECO:0000313" key="8">
    <source>
        <dbReference type="EMBL" id="PTQ57666.1"/>
    </source>
</evidence>
<dbReference type="PANTHER" id="PTHR12992:SF11">
    <property type="entry name" value="MITOCHONDRIAL COENZYME A DIPHOSPHATASE NUDT8"/>
    <property type="match status" value="1"/>
</dbReference>
<keyword evidence="5" id="KW-0460">Magnesium</keyword>
<evidence type="ECO:0000256" key="5">
    <source>
        <dbReference type="ARBA" id="ARBA00022842"/>
    </source>
</evidence>
<accession>A0A2R6Y4Q2</accession>
<dbReference type="GO" id="GO:0010945">
    <property type="term" value="F:coenzyme A diphosphatase activity"/>
    <property type="evidence" value="ECO:0007669"/>
    <property type="project" value="InterPro"/>
</dbReference>
<dbReference type="InterPro" id="IPR045121">
    <property type="entry name" value="CoAse"/>
</dbReference>
<dbReference type="Gene3D" id="3.90.79.10">
    <property type="entry name" value="Nucleoside Triphosphate Pyrophosphohydrolase"/>
    <property type="match status" value="1"/>
</dbReference>
<dbReference type="GO" id="GO:0046872">
    <property type="term" value="F:metal ion binding"/>
    <property type="evidence" value="ECO:0007669"/>
    <property type="project" value="UniProtKB-KW"/>
</dbReference>
<comment type="cofactor">
    <cofactor evidence="1">
        <name>Mn(2+)</name>
        <dbReference type="ChEBI" id="CHEBI:29035"/>
    </cofactor>
</comment>
<proteinExistence type="predicted"/>